<evidence type="ECO:0000256" key="1">
    <source>
        <dbReference type="ARBA" id="ARBA00006643"/>
    </source>
</evidence>
<accession>A0A061G9Y9</accession>
<dbReference type="NCBIfam" id="TIGR00756">
    <property type="entry name" value="PPR"/>
    <property type="match status" value="7"/>
</dbReference>
<dbReference type="InterPro" id="IPR002885">
    <property type="entry name" value="PPR_rpt"/>
</dbReference>
<dbReference type="FunFam" id="1.25.40.10:FF:000348">
    <property type="entry name" value="Pentatricopeptide repeat-containing protein chloroplastic"/>
    <property type="match status" value="1"/>
</dbReference>
<dbReference type="InterPro" id="IPR046849">
    <property type="entry name" value="E2_motif"/>
</dbReference>
<dbReference type="InterPro" id="IPR046848">
    <property type="entry name" value="E_motif"/>
</dbReference>
<dbReference type="Pfam" id="PF01535">
    <property type="entry name" value="PPR"/>
    <property type="match status" value="5"/>
</dbReference>
<feature type="repeat" description="PPR" evidence="3">
    <location>
        <begin position="444"/>
        <end position="474"/>
    </location>
</feature>
<dbReference type="FunFam" id="1.25.40.10:FF:000184">
    <property type="entry name" value="Pentatricopeptide repeat-containing protein, chloroplastic"/>
    <property type="match status" value="1"/>
</dbReference>
<dbReference type="PANTHER" id="PTHR47926">
    <property type="entry name" value="PENTATRICOPEPTIDE REPEAT-CONTAINING PROTEIN"/>
    <property type="match status" value="1"/>
</dbReference>
<evidence type="ECO:0000256" key="2">
    <source>
        <dbReference type="ARBA" id="ARBA00022737"/>
    </source>
</evidence>
<evidence type="ECO:0000313" key="5">
    <source>
        <dbReference type="EMBL" id="EOY26401.1"/>
    </source>
</evidence>
<proteinExistence type="inferred from homology"/>
<comment type="similarity">
    <text evidence="1">Belongs to the PPR family. PCMP-H subfamily.</text>
</comment>
<gene>
    <name evidence="5" type="ORF">TCM_027991</name>
</gene>
<feature type="repeat" description="PPR" evidence="3">
    <location>
        <begin position="475"/>
        <end position="509"/>
    </location>
</feature>
<dbReference type="Pfam" id="PF20430">
    <property type="entry name" value="Eplus_motif"/>
    <property type="match status" value="1"/>
</dbReference>
<keyword evidence="2" id="KW-0677">Repeat</keyword>
<evidence type="ECO:0000313" key="6">
    <source>
        <dbReference type="Proteomes" id="UP000026915"/>
    </source>
</evidence>
<dbReference type="Gene3D" id="1.25.40.10">
    <property type="entry name" value="Tetratricopeptide repeat domain"/>
    <property type="match status" value="4"/>
</dbReference>
<dbReference type="InterPro" id="IPR011990">
    <property type="entry name" value="TPR-like_helical_dom_sf"/>
</dbReference>
<dbReference type="Pfam" id="PF14432">
    <property type="entry name" value="DYW_deaminase"/>
    <property type="match status" value="1"/>
</dbReference>
<reference evidence="5 6" key="1">
    <citation type="journal article" date="2013" name="Genome Biol.">
        <title>The genome sequence of the most widely cultivated cacao type and its use to identify candidate genes regulating pod color.</title>
        <authorList>
            <person name="Motamayor J.C."/>
            <person name="Mockaitis K."/>
            <person name="Schmutz J."/>
            <person name="Haiminen N."/>
            <person name="Iii D.L."/>
            <person name="Cornejo O."/>
            <person name="Findley S.D."/>
            <person name="Zheng P."/>
            <person name="Utro F."/>
            <person name="Royaert S."/>
            <person name="Saski C."/>
            <person name="Jenkins J."/>
            <person name="Podicheti R."/>
            <person name="Zhao M."/>
            <person name="Scheffler B.E."/>
            <person name="Stack J.C."/>
            <person name="Feltus F.A."/>
            <person name="Mustiga G.M."/>
            <person name="Amores F."/>
            <person name="Phillips W."/>
            <person name="Marelli J.P."/>
            <person name="May G.D."/>
            <person name="Shapiro H."/>
            <person name="Ma J."/>
            <person name="Bustamante C.D."/>
            <person name="Schnell R.J."/>
            <person name="Main D."/>
            <person name="Gilbert D."/>
            <person name="Parida L."/>
            <person name="Kuhn D.N."/>
        </authorList>
    </citation>
    <scope>NUCLEOTIDE SEQUENCE [LARGE SCALE GENOMIC DNA]</scope>
    <source>
        <strain evidence="6">cv. Matina 1-6</strain>
    </source>
</reference>
<dbReference type="Proteomes" id="UP000026915">
    <property type="component" value="Chromosome 6"/>
</dbReference>
<feature type="repeat" description="PPR" evidence="3">
    <location>
        <begin position="143"/>
        <end position="173"/>
    </location>
</feature>
<organism evidence="5 6">
    <name type="scientific">Theobroma cacao</name>
    <name type="common">Cacao</name>
    <name type="synonym">Cocoa</name>
    <dbReference type="NCBI Taxonomy" id="3641"/>
    <lineage>
        <taxon>Eukaryota</taxon>
        <taxon>Viridiplantae</taxon>
        <taxon>Streptophyta</taxon>
        <taxon>Embryophyta</taxon>
        <taxon>Tracheophyta</taxon>
        <taxon>Spermatophyta</taxon>
        <taxon>Magnoliopsida</taxon>
        <taxon>eudicotyledons</taxon>
        <taxon>Gunneridae</taxon>
        <taxon>Pentapetalae</taxon>
        <taxon>rosids</taxon>
        <taxon>malvids</taxon>
        <taxon>Malvales</taxon>
        <taxon>Malvaceae</taxon>
        <taxon>Byttnerioideae</taxon>
        <taxon>Theobroma</taxon>
    </lineage>
</organism>
<dbReference type="InterPro" id="IPR032867">
    <property type="entry name" value="DYW_dom"/>
</dbReference>
<dbReference type="Pfam" id="PF13041">
    <property type="entry name" value="PPR_2"/>
    <property type="match status" value="3"/>
</dbReference>
<dbReference type="FunCoup" id="A0A061G9Y9">
    <property type="interactions" value="25"/>
</dbReference>
<dbReference type="eggNOG" id="KOG4197">
    <property type="taxonomic scope" value="Eukaryota"/>
</dbReference>
<dbReference type="PROSITE" id="PS51375">
    <property type="entry name" value="PPR"/>
    <property type="match status" value="5"/>
</dbReference>
<dbReference type="Pfam" id="PF20431">
    <property type="entry name" value="E_motif"/>
    <property type="match status" value="1"/>
</dbReference>
<feature type="domain" description="DYW" evidence="4">
    <location>
        <begin position="685"/>
        <end position="761"/>
    </location>
</feature>
<dbReference type="GO" id="GO:0003723">
    <property type="term" value="F:RNA binding"/>
    <property type="evidence" value="ECO:0007669"/>
    <property type="project" value="InterPro"/>
</dbReference>
<dbReference type="EMBL" id="CM001884">
    <property type="protein sequence ID" value="EOY26401.1"/>
    <property type="molecule type" value="Genomic_DNA"/>
</dbReference>
<dbReference type="HOGENOM" id="CLU_002706_15_1_1"/>
<evidence type="ECO:0000259" key="4">
    <source>
        <dbReference type="Pfam" id="PF14432"/>
    </source>
</evidence>
<feature type="repeat" description="PPR" evidence="3">
    <location>
        <begin position="342"/>
        <end position="376"/>
    </location>
</feature>
<feature type="repeat" description="PPR" evidence="3">
    <location>
        <begin position="238"/>
        <end position="272"/>
    </location>
</feature>
<dbReference type="Gramene" id="EOY26401">
    <property type="protein sequence ID" value="EOY26401"/>
    <property type="gene ID" value="TCM_027991"/>
</dbReference>
<protein>
    <submittedName>
        <fullName evidence="5">Pentatricopeptide repeat superfamily protein isoform 1</fullName>
    </submittedName>
</protein>
<dbReference type="GO" id="GO:0009451">
    <property type="term" value="P:RNA modification"/>
    <property type="evidence" value="ECO:0000318"/>
    <property type="project" value="GO_Central"/>
</dbReference>
<dbReference type="AlphaFoldDB" id="A0A061G9Y9"/>
<dbReference type="InterPro" id="IPR046960">
    <property type="entry name" value="PPR_At4g14850-like_plant"/>
</dbReference>
<keyword evidence="6" id="KW-1185">Reference proteome</keyword>
<evidence type="ECO:0000256" key="3">
    <source>
        <dbReference type="PROSITE-ProRule" id="PRU00708"/>
    </source>
</evidence>
<name>A0A061G9Y9_THECC</name>
<dbReference type="InParanoid" id="A0A061G9Y9"/>
<dbReference type="SUPFAM" id="SSF48452">
    <property type="entry name" value="TPR-like"/>
    <property type="match status" value="1"/>
</dbReference>
<dbReference type="OMA" id="VADWNAM"/>
<dbReference type="PANTHER" id="PTHR47926:SF373">
    <property type="entry name" value="TETRATRICOPEPTIDE-LIKE HELICAL DOMAIN SUPERFAMILY, DYW DOMAIN-CONTAINING PROTEIN"/>
    <property type="match status" value="1"/>
</dbReference>
<sequence length="833" mass="94451">MAKGDWNDLTCHVWEHIASKISNQTQVKQLHAQLIQNSLHHHYSWVALLINACMRLRAPLSYTRTILHYSTATPSPDIYAFISALEYYYTLPVCKEQEVASLCHQLLASTNKPAALYPILIKSSVKAGILFHSHLVKLGHHHDPHTRNALMDSYAKFGPIEAARKLFDEMPGRMAEDWNSMISGYWKWGKEAEACCLFNLMPENKRNVVTWTAMVTGSANMKDLITARRYFDRMPRRNVVSWNAMLSGYAKNGFAKEALHLFLHMIKAGDGIEPNQITWVAVISSCSSLADPCLADSVVKFLDKKKIQLNSYLKTALLDMHAKCGNLETAQKIFDEFGEHRSCTTWNAMISAYMRFGNLALARELFDKMPVRNVVSWNSMIAGFAQNGQPAMAIQLFKEMIATTNLKPDEVTMVSVISVCGQLGALEMGNWVVNFIVENQIKLSISGYNTLIFMYSKCGSMKDAERIFQEMKRRDTISYNALVSGFGAHGRGIEAVELMSRMRKEGIEPDHITYIGVLTACSHARLLKEGRRVFESIKFPAVDHYACMVDLLGRVGELDEAKRLIDHMPMEPHAGIYGSLLNASTIHKRVELGEFAANKLFELEPSNSGNYVLLSNIYASAARWGDVDWVREAMRKLGVKKTTGWSWVEHDGKVHKFIVGDRSHERSDDIYRLLEELCRKMGRLGYIANKSCVLRDVEDEEKEEMVGTHSEKLAVCFALLVSEVGAVVRVVKNLRVCQDCHTAMKMISMLEGREIIMRDNNSKFYVIVLIDIKHRRNDFDMLLQPCLYLGEYMVKSGYSCVMDSLIIQGKGEASFGERIQFRRVYEEQVFPAE</sequence>
<dbReference type="GO" id="GO:0008270">
    <property type="term" value="F:zinc ion binding"/>
    <property type="evidence" value="ECO:0007669"/>
    <property type="project" value="InterPro"/>
</dbReference>